<evidence type="ECO:0000313" key="2">
    <source>
        <dbReference type="EMBL" id="MCL6295683.1"/>
    </source>
</evidence>
<feature type="chain" id="PRO_5047055972" description="Alpha/beta hydrolase" evidence="1">
    <location>
        <begin position="22"/>
        <end position="315"/>
    </location>
</feature>
<comment type="caution">
    <text evidence="2">The sequence shown here is derived from an EMBL/GenBank/DDBJ whole genome shotgun (WGS) entry which is preliminary data.</text>
</comment>
<evidence type="ECO:0008006" key="4">
    <source>
        <dbReference type="Google" id="ProtNLM"/>
    </source>
</evidence>
<dbReference type="EMBL" id="JAMFLZ010000004">
    <property type="protein sequence ID" value="MCL6295683.1"/>
    <property type="molecule type" value="Genomic_DNA"/>
</dbReference>
<keyword evidence="1" id="KW-0732">Signal</keyword>
<dbReference type="InterPro" id="IPR029058">
    <property type="entry name" value="AB_hydrolase_fold"/>
</dbReference>
<evidence type="ECO:0000313" key="3">
    <source>
        <dbReference type="Proteomes" id="UP001165381"/>
    </source>
</evidence>
<dbReference type="Proteomes" id="UP001165381">
    <property type="component" value="Unassembled WGS sequence"/>
</dbReference>
<feature type="signal peptide" evidence="1">
    <location>
        <begin position="1"/>
        <end position="21"/>
    </location>
</feature>
<dbReference type="SUPFAM" id="SSF53474">
    <property type="entry name" value="alpha/beta-Hydrolases"/>
    <property type="match status" value="1"/>
</dbReference>
<proteinExistence type="predicted"/>
<organism evidence="2 3">
    <name type="scientific">Jejuia spongiicola</name>
    <dbReference type="NCBI Taxonomy" id="2942207"/>
    <lineage>
        <taxon>Bacteria</taxon>
        <taxon>Pseudomonadati</taxon>
        <taxon>Bacteroidota</taxon>
        <taxon>Flavobacteriia</taxon>
        <taxon>Flavobacteriales</taxon>
        <taxon>Flavobacteriaceae</taxon>
        <taxon>Jejuia</taxon>
    </lineage>
</organism>
<evidence type="ECO:0000256" key="1">
    <source>
        <dbReference type="SAM" id="SignalP"/>
    </source>
</evidence>
<keyword evidence="3" id="KW-1185">Reference proteome</keyword>
<name>A0ABT0QGE4_9FLAO</name>
<reference evidence="2" key="1">
    <citation type="submission" date="2022-05" db="EMBL/GenBank/DDBJ databases">
        <authorList>
            <person name="Park J.-S."/>
        </authorList>
    </citation>
    <scope>NUCLEOTIDE SEQUENCE</scope>
    <source>
        <strain evidence="2">2012CJ34-3</strain>
    </source>
</reference>
<dbReference type="Gene3D" id="3.40.50.1820">
    <property type="entry name" value="alpha/beta hydrolase"/>
    <property type="match status" value="1"/>
</dbReference>
<sequence length="315" mass="34737">MKKYFFLILSALTLINTSCSSSDSNEQGLTETKPVGEFIDDWSFSVFPKLGDNFDLAEFKMWVPEDVSDLRAILILSNHANGGSFGWLSLDEWRNYARAEKLALMAINVKTTTADGFYTNASGGSGDALIKALDTITYKNNLTDINKLPFLMKGYSAGGVFSYYFSNFKPERIIAFVNIRGGAVGLTSDTNNNTPGLMLLGENDAVSRNQNMGGVVLSKRDKGGAFSYAIEPDVDHFGNLGPSWELTRAFFSVALDKRLTPGSNTLNVIPENTGWLGNNATKEIFAFDNYPNITKHASWLIDESFALKWKAYQAN</sequence>
<gene>
    <name evidence="2" type="ORF">M3P09_11800</name>
</gene>
<protein>
    <recommendedName>
        <fullName evidence="4">Alpha/beta hydrolase</fullName>
    </recommendedName>
</protein>
<dbReference type="RefSeq" id="WP_249973263.1">
    <property type="nucleotide sequence ID" value="NZ_JAMFLZ010000004.1"/>
</dbReference>
<accession>A0ABT0QGE4</accession>